<dbReference type="Gene3D" id="3.10.10.10">
    <property type="entry name" value="HIV Type 1 Reverse Transcriptase, subunit A, domain 1"/>
    <property type="match status" value="1"/>
</dbReference>
<dbReference type="FunFam" id="3.30.70.270:FF:000026">
    <property type="entry name" value="Transposon Ty3-G Gag-Pol polyprotein"/>
    <property type="match status" value="1"/>
</dbReference>
<feature type="non-terminal residue" evidence="2">
    <location>
        <position position="1"/>
    </location>
</feature>
<keyword evidence="3" id="KW-1185">Reference proteome</keyword>
<evidence type="ECO:0000313" key="3">
    <source>
        <dbReference type="Proteomes" id="UP000663879"/>
    </source>
</evidence>
<gene>
    <name evidence="2" type="ORF">OXX778_LOCUS20832</name>
</gene>
<dbReference type="CDD" id="cd01647">
    <property type="entry name" value="RT_LTR"/>
    <property type="match status" value="1"/>
</dbReference>
<dbReference type="Pfam" id="PF00078">
    <property type="entry name" value="RVT_1"/>
    <property type="match status" value="1"/>
</dbReference>
<comment type="caution">
    <text evidence="2">The sequence shown here is derived from an EMBL/GenBank/DDBJ whole genome shotgun (WGS) entry which is preliminary data.</text>
</comment>
<organism evidence="2 3">
    <name type="scientific">Brachionus calyciflorus</name>
    <dbReference type="NCBI Taxonomy" id="104777"/>
    <lineage>
        <taxon>Eukaryota</taxon>
        <taxon>Metazoa</taxon>
        <taxon>Spiralia</taxon>
        <taxon>Gnathifera</taxon>
        <taxon>Rotifera</taxon>
        <taxon>Eurotatoria</taxon>
        <taxon>Monogononta</taxon>
        <taxon>Pseudotrocha</taxon>
        <taxon>Ploima</taxon>
        <taxon>Brachionidae</taxon>
        <taxon>Brachionus</taxon>
    </lineage>
</organism>
<dbReference type="AlphaFoldDB" id="A0A814NQC3"/>
<dbReference type="InterPro" id="IPR043502">
    <property type="entry name" value="DNA/RNA_pol_sf"/>
</dbReference>
<reference evidence="2" key="1">
    <citation type="submission" date="2021-02" db="EMBL/GenBank/DDBJ databases">
        <authorList>
            <person name="Nowell W R."/>
        </authorList>
    </citation>
    <scope>NUCLEOTIDE SEQUENCE</scope>
    <source>
        <strain evidence="2">Ploen Becks lab</strain>
    </source>
</reference>
<dbReference type="PANTHER" id="PTHR33064">
    <property type="entry name" value="POL PROTEIN"/>
    <property type="match status" value="1"/>
</dbReference>
<dbReference type="InterPro" id="IPR051320">
    <property type="entry name" value="Viral_Replic_Matur_Polypro"/>
</dbReference>
<dbReference type="PANTHER" id="PTHR33064:SF37">
    <property type="entry name" value="RIBONUCLEASE H"/>
    <property type="match status" value="1"/>
</dbReference>
<name>A0A814NQC3_9BILA</name>
<dbReference type="Gene3D" id="3.30.70.270">
    <property type="match status" value="2"/>
</dbReference>
<dbReference type="InterPro" id="IPR043128">
    <property type="entry name" value="Rev_trsase/Diguanyl_cyclase"/>
</dbReference>
<proteinExistence type="predicted"/>
<accession>A0A814NQC3</accession>
<dbReference type="InterPro" id="IPR000477">
    <property type="entry name" value="RT_dom"/>
</dbReference>
<sequence length="225" mass="26050">MDDKSIDKTAFSTPDGHYEILVTPFGLKNAPVDFSRIMKEILGDLNHFVESFIDYITVHSKTFEEHVEHIKIVLNCLRKANLRLNPEKCVWFARSVKILGHIVSKNEIKMDPSKIEAIKKRLAPKTVKQLQSFIGLCNFYRRFVPKFSYIAQPLFNLLTKNNKFVWTEDCEKALIELKNALTSYPVLRIFDPNRPLKALYVNNMQIVINGISKNSFPVDKVKHLI</sequence>
<protein>
    <recommendedName>
        <fullName evidence="1">Reverse transcriptase domain-containing protein</fullName>
    </recommendedName>
</protein>
<evidence type="ECO:0000259" key="1">
    <source>
        <dbReference type="Pfam" id="PF00078"/>
    </source>
</evidence>
<evidence type="ECO:0000313" key="2">
    <source>
        <dbReference type="EMBL" id="CAF1094442.1"/>
    </source>
</evidence>
<dbReference type="EMBL" id="CAJNOC010007227">
    <property type="protein sequence ID" value="CAF1094442.1"/>
    <property type="molecule type" value="Genomic_DNA"/>
</dbReference>
<feature type="domain" description="Reverse transcriptase" evidence="1">
    <location>
        <begin position="3"/>
        <end position="102"/>
    </location>
</feature>
<dbReference type="OrthoDB" id="1430630at2759"/>
<dbReference type="SUPFAM" id="SSF56672">
    <property type="entry name" value="DNA/RNA polymerases"/>
    <property type="match status" value="1"/>
</dbReference>
<feature type="non-terminal residue" evidence="2">
    <location>
        <position position="225"/>
    </location>
</feature>
<dbReference type="Proteomes" id="UP000663879">
    <property type="component" value="Unassembled WGS sequence"/>
</dbReference>